<dbReference type="KEGG" id="amt:Amet_0629"/>
<dbReference type="AlphaFoldDB" id="A6TKY7"/>
<dbReference type="RefSeq" id="WP_011971763.1">
    <property type="nucleotide sequence ID" value="NC_009633.1"/>
</dbReference>
<keyword evidence="1" id="KW-1133">Transmembrane helix</keyword>
<dbReference type="HOGENOM" id="CLU_1140708_0_0_9"/>
<evidence type="ECO:0000313" key="2">
    <source>
        <dbReference type="EMBL" id="ABR46855.1"/>
    </source>
</evidence>
<dbReference type="EMBL" id="CP000724">
    <property type="protein sequence ID" value="ABR46855.1"/>
    <property type="molecule type" value="Genomic_DNA"/>
</dbReference>
<accession>A6TKY7</accession>
<gene>
    <name evidence="2" type="ordered locus">Amet_0629</name>
</gene>
<keyword evidence="3" id="KW-1185">Reference proteome</keyword>
<feature type="transmembrane region" description="Helical" evidence="1">
    <location>
        <begin position="85"/>
        <end position="107"/>
    </location>
</feature>
<proteinExistence type="predicted"/>
<reference evidence="3" key="1">
    <citation type="journal article" date="2016" name="Genome Announc.">
        <title>Complete genome sequence of Alkaliphilus metalliredigens strain QYMF, an alkaliphilic and metal-reducing bacterium isolated from borax-contaminated leachate ponds.</title>
        <authorList>
            <person name="Hwang C."/>
            <person name="Copeland A."/>
            <person name="Lucas S."/>
            <person name="Lapidus A."/>
            <person name="Barry K."/>
            <person name="Detter J.C."/>
            <person name="Glavina Del Rio T."/>
            <person name="Hammon N."/>
            <person name="Israni S."/>
            <person name="Dalin E."/>
            <person name="Tice H."/>
            <person name="Pitluck S."/>
            <person name="Chertkov O."/>
            <person name="Brettin T."/>
            <person name="Bruce D."/>
            <person name="Han C."/>
            <person name="Schmutz J."/>
            <person name="Larimer F."/>
            <person name="Land M.L."/>
            <person name="Hauser L."/>
            <person name="Kyrpides N."/>
            <person name="Mikhailova N."/>
            <person name="Ye Q."/>
            <person name="Zhou J."/>
            <person name="Richardson P."/>
            <person name="Fields M.W."/>
        </authorList>
    </citation>
    <scope>NUCLEOTIDE SEQUENCE [LARGE SCALE GENOMIC DNA]</scope>
    <source>
        <strain evidence="3">QYMF</strain>
    </source>
</reference>
<sequence length="243" mass="28700">MDKKRYFLALIITITLFLTSCNNDGIDSINIFELPWESLTLKNFLQVPIIIAIIHIPLGLRVIYREIFFSQWAGKKIMKVKLKKINYSLWIVLIALLGLIGFIYISANNYVQFLMESSLSQEIIEGMILMRLLRYIAVLYVFLQLGLLLVLRLLRQLEIRENGINHGIGFIPWENIVLAEWKEAGTLEIHYYWTSKPFLLFFWKKNKKEIQEKANCCLKINIEEKARINRHLERFIPDRIIAR</sequence>
<keyword evidence="1" id="KW-0472">Membrane</keyword>
<feature type="transmembrane region" description="Helical" evidence="1">
    <location>
        <begin position="132"/>
        <end position="154"/>
    </location>
</feature>
<evidence type="ECO:0000313" key="3">
    <source>
        <dbReference type="Proteomes" id="UP000001572"/>
    </source>
</evidence>
<evidence type="ECO:0008006" key="4">
    <source>
        <dbReference type="Google" id="ProtNLM"/>
    </source>
</evidence>
<organism evidence="2 3">
    <name type="scientific">Alkaliphilus metalliredigens (strain QYMF)</name>
    <dbReference type="NCBI Taxonomy" id="293826"/>
    <lineage>
        <taxon>Bacteria</taxon>
        <taxon>Bacillati</taxon>
        <taxon>Bacillota</taxon>
        <taxon>Clostridia</taxon>
        <taxon>Peptostreptococcales</taxon>
        <taxon>Natronincolaceae</taxon>
        <taxon>Alkaliphilus</taxon>
    </lineage>
</organism>
<feature type="transmembrane region" description="Helical" evidence="1">
    <location>
        <begin position="47"/>
        <end position="64"/>
    </location>
</feature>
<evidence type="ECO:0000256" key="1">
    <source>
        <dbReference type="SAM" id="Phobius"/>
    </source>
</evidence>
<dbReference type="PROSITE" id="PS51257">
    <property type="entry name" value="PROKAR_LIPOPROTEIN"/>
    <property type="match status" value="1"/>
</dbReference>
<keyword evidence="1" id="KW-0812">Transmembrane</keyword>
<dbReference type="Proteomes" id="UP000001572">
    <property type="component" value="Chromosome"/>
</dbReference>
<protein>
    <recommendedName>
        <fullName evidence="4">DUF5673 domain-containing protein</fullName>
    </recommendedName>
</protein>
<name>A6TKY7_ALKMQ</name>